<dbReference type="CDD" id="cd08502">
    <property type="entry name" value="PBP2_NikA_DppA_OppA_like_16"/>
    <property type="match status" value="1"/>
</dbReference>
<accession>A0A0C6P8Z7</accession>
<evidence type="ECO:0000313" key="6">
    <source>
        <dbReference type="Proteomes" id="UP000007564"/>
    </source>
</evidence>
<dbReference type="KEGG" id="bbh:BN112_4288"/>
<dbReference type="AlphaFoldDB" id="A0A0C6P8Z7"/>
<evidence type="ECO:0000256" key="3">
    <source>
        <dbReference type="SAM" id="SignalP"/>
    </source>
</evidence>
<dbReference type="GO" id="GO:0030288">
    <property type="term" value="C:outer membrane-bounded periplasmic space"/>
    <property type="evidence" value="ECO:0007669"/>
    <property type="project" value="UniProtKB-ARBA"/>
</dbReference>
<evidence type="ECO:0000256" key="2">
    <source>
        <dbReference type="ARBA" id="ARBA00022729"/>
    </source>
</evidence>
<dbReference type="Gene3D" id="3.10.105.10">
    <property type="entry name" value="Dipeptide-binding Protein, Domain 3"/>
    <property type="match status" value="1"/>
</dbReference>
<dbReference type="InterPro" id="IPR000914">
    <property type="entry name" value="SBP_5_dom"/>
</dbReference>
<dbReference type="Gene3D" id="3.90.76.10">
    <property type="entry name" value="Dipeptide-binding Protein, Domain 1"/>
    <property type="match status" value="1"/>
</dbReference>
<dbReference type="Pfam" id="PF00496">
    <property type="entry name" value="SBP_bac_5"/>
    <property type="match status" value="1"/>
</dbReference>
<evidence type="ECO:0000256" key="1">
    <source>
        <dbReference type="ARBA" id="ARBA00005695"/>
    </source>
</evidence>
<dbReference type="GO" id="GO:1904680">
    <property type="term" value="F:peptide transmembrane transporter activity"/>
    <property type="evidence" value="ECO:0007669"/>
    <property type="project" value="TreeGrafter"/>
</dbReference>
<sequence length="539" mass="58476">MFIARNAADPAVKIRAGARLAAVAAALCGLAATVPAAAQAPKTVTAVMHSGLRVLDPIITTAHITRNHGYMIYDVLVSMDKDFNVRPQMADFSVSPDGLTYTFTLRDNLWFHDGAPVTAADVVASLKRWGERDTGGQHIFDQTESLAATDARTITWKLSKPFGPMLETLGKQSTVPPFIMPERVARTPSSEAITDYTGSGPFRFVLDEFSPGVKVAYAKFDKYVPRNEPANWMAGGKVVKVDRVNWVTMPDAQTAVSALSSGEIDYLEQTPTDLLPILESNADVVLEVRDQLGYQALGRMNFKQPPFNDKRIRQAALKAMSQEPILAAMVGNPKYYQVCGAVLGCGTPLASEAGAGALTGKGDVEGARALLKEAGYDGSPVVILQPTDVPILAAPPLVAAQQLRAAGFKVDLQPMDWQTLVTRRTNKGAPSQGGWSMFFSYWMVPEVTTPLINATLNARGDEGFFGWAQDPELEAMRGEYITAGSPQAQLDVAKRIQARVMDEVTYLPLGQFQTVQGRRANLVDIIASPVPVFWQMDKK</sequence>
<gene>
    <name evidence="5" type="ORF">BN112_4288</name>
</gene>
<dbReference type="PIRSF" id="PIRSF002741">
    <property type="entry name" value="MppA"/>
    <property type="match status" value="1"/>
</dbReference>
<dbReference type="GO" id="GO:0043190">
    <property type="term" value="C:ATP-binding cassette (ABC) transporter complex"/>
    <property type="evidence" value="ECO:0007669"/>
    <property type="project" value="InterPro"/>
</dbReference>
<dbReference type="EMBL" id="HE965806">
    <property type="protein sequence ID" value="CCJ56202.1"/>
    <property type="molecule type" value="Genomic_DNA"/>
</dbReference>
<evidence type="ECO:0000259" key="4">
    <source>
        <dbReference type="Pfam" id="PF00496"/>
    </source>
</evidence>
<dbReference type="PANTHER" id="PTHR30290">
    <property type="entry name" value="PERIPLASMIC BINDING COMPONENT OF ABC TRANSPORTER"/>
    <property type="match status" value="1"/>
</dbReference>
<dbReference type="InterPro" id="IPR030678">
    <property type="entry name" value="Peptide/Ni-bd"/>
</dbReference>
<dbReference type="PANTHER" id="PTHR30290:SF38">
    <property type="entry name" value="D,D-DIPEPTIDE-BINDING PERIPLASMIC PROTEIN DDPA-RELATED"/>
    <property type="match status" value="1"/>
</dbReference>
<keyword evidence="2 3" id="KW-0732">Signal</keyword>
<dbReference type="Gene3D" id="3.40.190.10">
    <property type="entry name" value="Periplasmic binding protein-like II"/>
    <property type="match status" value="1"/>
</dbReference>
<feature type="chain" id="PRO_5002189987" evidence="3">
    <location>
        <begin position="37"/>
        <end position="539"/>
    </location>
</feature>
<dbReference type="OrthoDB" id="9801799at2"/>
<protein>
    <submittedName>
        <fullName evidence="5">Probable ABC transporter, periplasmic binding protein</fullName>
    </submittedName>
</protein>
<dbReference type="Proteomes" id="UP000007564">
    <property type="component" value="Chromosome"/>
</dbReference>
<dbReference type="SUPFAM" id="SSF53850">
    <property type="entry name" value="Periplasmic binding protein-like II"/>
    <property type="match status" value="1"/>
</dbReference>
<organism evidence="5 6">
    <name type="scientific">Bordetella bronchiseptica 253</name>
    <dbReference type="NCBI Taxonomy" id="568707"/>
    <lineage>
        <taxon>Bacteria</taxon>
        <taxon>Pseudomonadati</taxon>
        <taxon>Pseudomonadota</taxon>
        <taxon>Betaproteobacteria</taxon>
        <taxon>Burkholderiales</taxon>
        <taxon>Alcaligenaceae</taxon>
        <taxon>Bordetella</taxon>
    </lineage>
</organism>
<dbReference type="InterPro" id="IPR039424">
    <property type="entry name" value="SBP_5"/>
</dbReference>
<dbReference type="GO" id="GO:0015833">
    <property type="term" value="P:peptide transport"/>
    <property type="evidence" value="ECO:0007669"/>
    <property type="project" value="TreeGrafter"/>
</dbReference>
<proteinExistence type="inferred from homology"/>
<feature type="domain" description="Solute-binding protein family 5" evidence="4">
    <location>
        <begin position="85"/>
        <end position="443"/>
    </location>
</feature>
<evidence type="ECO:0000313" key="5">
    <source>
        <dbReference type="EMBL" id="CCJ56202.1"/>
    </source>
</evidence>
<comment type="similarity">
    <text evidence="1">Belongs to the bacterial solute-binding protein 5 family.</text>
</comment>
<reference evidence="5 6" key="1">
    <citation type="journal article" date="2012" name="BMC Genomics">
        <title>Comparative genomics of the classical Bordetella subspecies: the evolution and exchange of virulence-associated diversity amongst closely related pathogens.</title>
        <authorList>
            <person name="Park J."/>
            <person name="Zhang Y."/>
            <person name="Buboltz A.M."/>
            <person name="Zhang X."/>
            <person name="Schuster S.C."/>
            <person name="Ahuja U."/>
            <person name="Liu M."/>
            <person name="Miller J.F."/>
            <person name="Sebaihia M."/>
            <person name="Bentley S.D."/>
            <person name="Parkhill J."/>
            <person name="Harvill E.T."/>
        </authorList>
    </citation>
    <scope>NUCLEOTIDE SEQUENCE [LARGE SCALE GENOMIC DNA]</scope>
    <source>
        <strain evidence="5 6">253</strain>
    </source>
</reference>
<dbReference type="HOGENOM" id="CLU_017028_7_1_4"/>
<feature type="signal peptide" evidence="3">
    <location>
        <begin position="1"/>
        <end position="36"/>
    </location>
</feature>
<name>A0A0C6P8Z7_BORBO</name>